<comment type="cofactor">
    <cofactor evidence="1">
        <name>FAD</name>
        <dbReference type="ChEBI" id="CHEBI:57692"/>
    </cofactor>
</comment>
<keyword evidence="11" id="KW-1185">Reference proteome</keyword>
<dbReference type="CDD" id="cd06185">
    <property type="entry name" value="PDR_like"/>
    <property type="match status" value="1"/>
</dbReference>
<dbReference type="CDD" id="cd00207">
    <property type="entry name" value="fer2"/>
    <property type="match status" value="1"/>
</dbReference>
<dbReference type="InterPro" id="IPR039261">
    <property type="entry name" value="FNR_nucleotide-bd"/>
</dbReference>
<evidence type="ECO:0000259" key="9">
    <source>
        <dbReference type="PROSITE" id="PS51384"/>
    </source>
</evidence>
<dbReference type="Gene3D" id="2.40.30.10">
    <property type="entry name" value="Translation factors"/>
    <property type="match status" value="1"/>
</dbReference>
<dbReference type="SUPFAM" id="SSF54292">
    <property type="entry name" value="2Fe-2S ferredoxin-like"/>
    <property type="match status" value="1"/>
</dbReference>
<dbReference type="SUPFAM" id="SSF63380">
    <property type="entry name" value="Riboflavin synthase domain-like"/>
    <property type="match status" value="1"/>
</dbReference>
<evidence type="ECO:0000313" key="11">
    <source>
        <dbReference type="Proteomes" id="UP000004816"/>
    </source>
</evidence>
<dbReference type="InterPro" id="IPR012675">
    <property type="entry name" value="Beta-grasp_dom_sf"/>
</dbReference>
<evidence type="ECO:0000256" key="6">
    <source>
        <dbReference type="ARBA" id="ARBA00023004"/>
    </source>
</evidence>
<protein>
    <recommendedName>
        <fullName evidence="12">Ferredoxin</fullName>
    </recommendedName>
</protein>
<reference evidence="10 11" key="1">
    <citation type="journal article" date="2011" name="Stand. Genomic Sci.">
        <title>High quality draft genome sequence of Segniliparus rugosus CDC 945(T)= (ATCC BAA-974(T)).</title>
        <authorList>
            <person name="Earl A.M."/>
            <person name="Desjardins C.A."/>
            <person name="Fitzgerald M.G."/>
            <person name="Arachchi H.M."/>
            <person name="Zeng Q."/>
            <person name="Mehta T."/>
            <person name="Griggs A."/>
            <person name="Birren B.W."/>
            <person name="Toney N.C."/>
            <person name="Carr J."/>
            <person name="Posey J."/>
            <person name="Butler W.R."/>
        </authorList>
    </citation>
    <scope>NUCLEOTIDE SEQUENCE [LARGE SCALE GENOMIC DNA]</scope>
    <source>
        <strain evidence="11">ATCC BAA-974 / DSM 45345 / CCUG 50838 / CIP 108380 / JCM 13579 / CDC 945</strain>
    </source>
</reference>
<organism evidence="10 11">
    <name type="scientific">Segniliparus rugosus (strain ATCC BAA-974 / DSM 45345 / CCUG 50838 / CIP 108380 / JCM 13579 / CDC 945)</name>
    <dbReference type="NCBI Taxonomy" id="679197"/>
    <lineage>
        <taxon>Bacteria</taxon>
        <taxon>Bacillati</taxon>
        <taxon>Actinomycetota</taxon>
        <taxon>Actinomycetes</taxon>
        <taxon>Mycobacteriales</taxon>
        <taxon>Segniliparaceae</taxon>
        <taxon>Segniliparus</taxon>
    </lineage>
</organism>
<evidence type="ECO:0000313" key="10">
    <source>
        <dbReference type="EMBL" id="EFV13607.2"/>
    </source>
</evidence>
<evidence type="ECO:0008006" key="12">
    <source>
        <dbReference type="Google" id="ProtNLM"/>
    </source>
</evidence>
<feature type="domain" description="2Fe-2S ferredoxin-type" evidence="8">
    <location>
        <begin position="291"/>
        <end position="375"/>
    </location>
</feature>
<evidence type="ECO:0000256" key="2">
    <source>
        <dbReference type="ARBA" id="ARBA00022630"/>
    </source>
</evidence>
<dbReference type="PROSITE" id="PS51085">
    <property type="entry name" value="2FE2S_FER_2"/>
    <property type="match status" value="1"/>
</dbReference>
<evidence type="ECO:0000256" key="4">
    <source>
        <dbReference type="ARBA" id="ARBA00022723"/>
    </source>
</evidence>
<dbReference type="HOGENOM" id="CLU_003827_17_0_11"/>
<proteinExistence type="predicted"/>
<dbReference type="EMBL" id="ACZI02000001">
    <property type="protein sequence ID" value="EFV13607.2"/>
    <property type="molecule type" value="Genomic_DNA"/>
</dbReference>
<evidence type="ECO:0000256" key="7">
    <source>
        <dbReference type="ARBA" id="ARBA00023014"/>
    </source>
</evidence>
<dbReference type="Pfam" id="PF00175">
    <property type="entry name" value="NAD_binding_1"/>
    <property type="match status" value="1"/>
</dbReference>
<dbReference type="GO" id="GO:0046872">
    <property type="term" value="F:metal ion binding"/>
    <property type="evidence" value="ECO:0007669"/>
    <property type="project" value="UniProtKB-KW"/>
</dbReference>
<dbReference type="PRINTS" id="PR00409">
    <property type="entry name" value="PHDIOXRDTASE"/>
</dbReference>
<dbReference type="AlphaFoldDB" id="E5XPV6"/>
<keyword evidence="3" id="KW-0001">2Fe-2S</keyword>
<evidence type="ECO:0000259" key="8">
    <source>
        <dbReference type="PROSITE" id="PS51085"/>
    </source>
</evidence>
<dbReference type="eggNOG" id="COG1018">
    <property type="taxonomic scope" value="Bacteria"/>
</dbReference>
<name>E5XPV6_SEGRC</name>
<keyword evidence="4" id="KW-0479">Metal-binding</keyword>
<dbReference type="GO" id="GO:0016491">
    <property type="term" value="F:oxidoreductase activity"/>
    <property type="evidence" value="ECO:0007669"/>
    <property type="project" value="UniProtKB-KW"/>
</dbReference>
<evidence type="ECO:0000256" key="3">
    <source>
        <dbReference type="ARBA" id="ARBA00022714"/>
    </source>
</evidence>
<dbReference type="InterPro" id="IPR017938">
    <property type="entry name" value="Riboflavin_synthase-like_b-brl"/>
</dbReference>
<dbReference type="InterPro" id="IPR036010">
    <property type="entry name" value="2Fe-2S_ferredoxin-like_sf"/>
</dbReference>
<keyword evidence="2" id="KW-0285">Flavoprotein</keyword>
<dbReference type="InterPro" id="IPR001433">
    <property type="entry name" value="OxRdtase_FAD/NAD-bd"/>
</dbReference>
<keyword evidence="5" id="KW-0560">Oxidoreductase</keyword>
<dbReference type="Gene3D" id="3.40.50.80">
    <property type="entry name" value="Nucleotide-binding domain of ferredoxin-NADP reductase (FNR) module"/>
    <property type="match status" value="1"/>
</dbReference>
<dbReference type="Proteomes" id="UP000004816">
    <property type="component" value="Unassembled WGS sequence"/>
</dbReference>
<comment type="caution">
    <text evidence="10">The sequence shown here is derived from an EMBL/GenBank/DDBJ whole genome shotgun (WGS) entry which is preliminary data.</text>
</comment>
<dbReference type="PANTHER" id="PTHR47354">
    <property type="entry name" value="NADH OXIDOREDUCTASE HCR"/>
    <property type="match status" value="1"/>
</dbReference>
<gene>
    <name evidence="10" type="ORF">HMPREF9336_01528</name>
</gene>
<dbReference type="STRING" id="679197.HMPREF9336_01528"/>
<dbReference type="InterPro" id="IPR001041">
    <property type="entry name" value="2Fe-2S_ferredoxin-type"/>
</dbReference>
<accession>E5XPV6</accession>
<dbReference type="PANTHER" id="PTHR47354:SF1">
    <property type="entry name" value="CARNITINE MONOOXYGENASE REDUCTASE SUBUNIT"/>
    <property type="match status" value="1"/>
</dbReference>
<dbReference type="InterPro" id="IPR050415">
    <property type="entry name" value="MRET"/>
</dbReference>
<dbReference type="PROSITE" id="PS00197">
    <property type="entry name" value="2FE2S_FER_1"/>
    <property type="match status" value="1"/>
</dbReference>
<dbReference type="InterPro" id="IPR017927">
    <property type="entry name" value="FAD-bd_FR_type"/>
</dbReference>
<dbReference type="PROSITE" id="PS51384">
    <property type="entry name" value="FAD_FR"/>
    <property type="match status" value="1"/>
</dbReference>
<dbReference type="GO" id="GO:0051537">
    <property type="term" value="F:2 iron, 2 sulfur cluster binding"/>
    <property type="evidence" value="ECO:0007669"/>
    <property type="project" value="UniProtKB-KW"/>
</dbReference>
<dbReference type="Pfam" id="PF00111">
    <property type="entry name" value="Fer2"/>
    <property type="match status" value="1"/>
</dbReference>
<evidence type="ECO:0000256" key="1">
    <source>
        <dbReference type="ARBA" id="ARBA00001974"/>
    </source>
</evidence>
<sequence length="375" mass="40427">MTRPHPSPPPVPSGLDDIMRRMQQRMPTLLKLQDSVTHGVLRLAAMVGAPPPDPQPVDRALRLVVRGRTVVAADENVVSLQLAQQDGGELPSWRSGAHLDLTLPSGAVRQYSLCGDPRDRRSYRIAVRRIPDGNGGSVELHDAVRVGDVLEVHGPRNAFPLATAGHLNTERREFRFIAGGIGITPILPMLATATDLGLPWTMIYAGRSKESIPFREELAQYGDRVVIRTDDESGLPTAADLLPQLHSDLAVYCCGPGPMLKVVREAVAGYPGAELHFERFSAPPVEDGVPFEVELASDGTTLAVPADRSALETILAARPGITYSCKQGFCGTCKVRVLGGEPDHRDATLTEAQRAKGEMLICVSRANGGRLVLDL</sequence>
<dbReference type="InterPro" id="IPR006058">
    <property type="entry name" value="2Fe2S_fd_BS"/>
</dbReference>
<dbReference type="Gene3D" id="3.10.20.30">
    <property type="match status" value="1"/>
</dbReference>
<keyword evidence="6" id="KW-0408">Iron</keyword>
<evidence type="ECO:0000256" key="5">
    <source>
        <dbReference type="ARBA" id="ARBA00023002"/>
    </source>
</evidence>
<keyword evidence="7" id="KW-0411">Iron-sulfur</keyword>
<dbReference type="SUPFAM" id="SSF52343">
    <property type="entry name" value="Ferredoxin reductase-like, C-terminal NADP-linked domain"/>
    <property type="match status" value="1"/>
</dbReference>
<feature type="domain" description="FAD-binding FR-type" evidence="9">
    <location>
        <begin position="58"/>
        <end position="162"/>
    </location>
</feature>